<evidence type="ECO:0000256" key="1">
    <source>
        <dbReference type="ARBA" id="ARBA00004141"/>
    </source>
</evidence>
<evidence type="ECO:0000256" key="2">
    <source>
        <dbReference type="ARBA" id="ARBA00022692"/>
    </source>
</evidence>
<evidence type="ECO:0000256" key="5">
    <source>
        <dbReference type="SAM" id="Phobius"/>
    </source>
</evidence>
<dbReference type="RefSeq" id="WP_116000212.1">
    <property type="nucleotide sequence ID" value="NZ_QUOV01000001.1"/>
</dbReference>
<evidence type="ECO:0000256" key="4">
    <source>
        <dbReference type="ARBA" id="ARBA00023136"/>
    </source>
</evidence>
<keyword evidence="4 5" id="KW-0472">Membrane</keyword>
<comment type="subcellular location">
    <subcellularLocation>
        <location evidence="1">Membrane</location>
        <topology evidence="1">Multi-pass membrane protein</topology>
    </subcellularLocation>
</comment>
<evidence type="ECO:0000256" key="3">
    <source>
        <dbReference type="ARBA" id="ARBA00022989"/>
    </source>
</evidence>
<proteinExistence type="predicted"/>
<gene>
    <name evidence="6" type="ORF">DXX92_09345</name>
</gene>
<sequence>MHLHTSTHTDHDYARMIAFLSYITIIGWLVAIVLYGQHKQGINKRQFTSFHLRQSLGLIITAAILSFIPLIGWMMNLVVAVFWLISAFYAFKGEYYRVPWLGNEYQNQLRFIT</sequence>
<evidence type="ECO:0000313" key="6">
    <source>
        <dbReference type="EMBL" id="REL35540.1"/>
    </source>
</evidence>
<dbReference type="InterPro" id="IPR019109">
    <property type="entry name" value="MamF_MmsF"/>
</dbReference>
<accession>A0A3E0UFB3</accession>
<evidence type="ECO:0000313" key="7">
    <source>
        <dbReference type="Proteomes" id="UP000256999"/>
    </source>
</evidence>
<feature type="transmembrane region" description="Helical" evidence="5">
    <location>
        <begin position="13"/>
        <end position="35"/>
    </location>
</feature>
<name>A0A3E0UFB3_9GAMM</name>
<protein>
    <recommendedName>
        <fullName evidence="8">DUF4870 domain-containing protein</fullName>
    </recommendedName>
</protein>
<comment type="caution">
    <text evidence="6">The sequence shown here is derived from an EMBL/GenBank/DDBJ whole genome shotgun (WGS) entry which is preliminary data.</text>
</comment>
<reference evidence="6 7" key="1">
    <citation type="submission" date="2018-08" db="EMBL/GenBank/DDBJ databases">
        <title>Thalassotalea euphylliae genome.</title>
        <authorList>
            <person name="Summers S."/>
            <person name="Rice S.A."/>
            <person name="Freckelton M.L."/>
            <person name="Nedved B.T."/>
            <person name="Hadfield M.G."/>
        </authorList>
    </citation>
    <scope>NUCLEOTIDE SEQUENCE [LARGE SCALE GENOMIC DNA]</scope>
    <source>
        <strain evidence="6 7">H2</strain>
    </source>
</reference>
<dbReference type="AlphaFoldDB" id="A0A3E0UFB3"/>
<keyword evidence="2 5" id="KW-0812">Transmembrane</keyword>
<organism evidence="6 7">
    <name type="scientific">Thalassotalea euphylliae</name>
    <dbReference type="NCBI Taxonomy" id="1655234"/>
    <lineage>
        <taxon>Bacteria</taxon>
        <taxon>Pseudomonadati</taxon>
        <taxon>Pseudomonadota</taxon>
        <taxon>Gammaproteobacteria</taxon>
        <taxon>Alteromonadales</taxon>
        <taxon>Colwelliaceae</taxon>
        <taxon>Thalassotalea</taxon>
    </lineage>
</organism>
<feature type="transmembrane region" description="Helical" evidence="5">
    <location>
        <begin position="56"/>
        <end position="89"/>
    </location>
</feature>
<keyword evidence="3 5" id="KW-1133">Transmembrane helix</keyword>
<dbReference type="Pfam" id="PF09685">
    <property type="entry name" value="MamF_MmsF"/>
    <property type="match status" value="1"/>
</dbReference>
<dbReference type="OrthoDB" id="6400719at2"/>
<dbReference type="EMBL" id="QUOV01000001">
    <property type="protein sequence ID" value="REL35540.1"/>
    <property type="molecule type" value="Genomic_DNA"/>
</dbReference>
<evidence type="ECO:0008006" key="8">
    <source>
        <dbReference type="Google" id="ProtNLM"/>
    </source>
</evidence>
<dbReference type="Proteomes" id="UP000256999">
    <property type="component" value="Unassembled WGS sequence"/>
</dbReference>